<dbReference type="SUPFAM" id="SSF51182">
    <property type="entry name" value="RmlC-like cupins"/>
    <property type="match status" value="1"/>
</dbReference>
<keyword evidence="1" id="KW-0732">Signal</keyword>
<dbReference type="InterPro" id="IPR011051">
    <property type="entry name" value="RmlC_Cupin_sf"/>
</dbReference>
<dbReference type="InterPro" id="IPR047263">
    <property type="entry name" value="HNL-like_cupin"/>
</dbReference>
<dbReference type="OrthoDB" id="9801400at2"/>
<dbReference type="RefSeq" id="WP_123070262.1">
    <property type="nucleotide sequence ID" value="NZ_JSAB01000148.1"/>
</dbReference>
<comment type="caution">
    <text evidence="3">The sequence shown here is derived from an EMBL/GenBank/DDBJ whole genome shotgun (WGS) entry which is preliminary data.</text>
</comment>
<sequence length="159" mass="16408">MMVKFLVSGLLSAAVGVVGAAEPAASHSQLIGKAGAQASTKGPAEYFTGSVEVGPLLAAGGSSKFSAAQVTFSEGARSAWHTHPVGQYLVVTAGSGWTQEWGGKPTAIRAGDVVWCPPGVKHWHGATRTTGMSHVAMTGTLDGKNVNWMEKVSDAQYPR</sequence>
<feature type="chain" id="PRO_5019283528" evidence="1">
    <location>
        <begin position="21"/>
        <end position="159"/>
    </location>
</feature>
<name>A0A422QJ71_9BURK</name>
<dbReference type="CDD" id="cd02233">
    <property type="entry name" value="cupin_HNL-like"/>
    <property type="match status" value="1"/>
</dbReference>
<evidence type="ECO:0000313" key="3">
    <source>
        <dbReference type="EMBL" id="RNF30010.1"/>
    </source>
</evidence>
<dbReference type="InterPro" id="IPR014710">
    <property type="entry name" value="RmlC-like_jellyroll"/>
</dbReference>
<dbReference type="EMBL" id="JSAB01000148">
    <property type="protein sequence ID" value="RNF30010.1"/>
    <property type="molecule type" value="Genomic_DNA"/>
</dbReference>
<dbReference type="PANTHER" id="PTHR43698:SF1">
    <property type="entry name" value="BLL4564 PROTEIN"/>
    <property type="match status" value="1"/>
</dbReference>
<dbReference type="AlphaFoldDB" id="A0A422QJ71"/>
<accession>A0A422QJ71</accession>
<dbReference type="InterPro" id="IPR013096">
    <property type="entry name" value="Cupin_2"/>
</dbReference>
<feature type="signal peptide" evidence="1">
    <location>
        <begin position="1"/>
        <end position="20"/>
    </location>
</feature>
<gene>
    <name evidence="3" type="ORF">NM04_14785</name>
</gene>
<dbReference type="Gene3D" id="2.60.120.10">
    <property type="entry name" value="Jelly Rolls"/>
    <property type="match status" value="1"/>
</dbReference>
<organism evidence="3 4">
    <name type="scientific">Massilia aurea</name>
    <dbReference type="NCBI Taxonomy" id="373040"/>
    <lineage>
        <taxon>Bacteria</taxon>
        <taxon>Pseudomonadati</taxon>
        <taxon>Pseudomonadota</taxon>
        <taxon>Betaproteobacteria</taxon>
        <taxon>Burkholderiales</taxon>
        <taxon>Oxalobacteraceae</taxon>
        <taxon>Telluria group</taxon>
        <taxon>Massilia</taxon>
    </lineage>
</organism>
<evidence type="ECO:0000259" key="2">
    <source>
        <dbReference type="Pfam" id="PF07883"/>
    </source>
</evidence>
<keyword evidence="4" id="KW-1185">Reference proteome</keyword>
<evidence type="ECO:0000313" key="4">
    <source>
        <dbReference type="Proteomes" id="UP000283254"/>
    </source>
</evidence>
<protein>
    <submittedName>
        <fullName evidence="3">Cupin</fullName>
    </submittedName>
</protein>
<proteinExistence type="predicted"/>
<feature type="domain" description="Cupin type-2" evidence="2">
    <location>
        <begin position="70"/>
        <end position="129"/>
    </location>
</feature>
<reference evidence="3" key="1">
    <citation type="submission" date="2014-10" db="EMBL/GenBank/DDBJ databases">
        <title>Massilia sp. genome.</title>
        <authorList>
            <person name="Xu B."/>
            <person name="Dai L."/>
            <person name="Huang Z."/>
        </authorList>
    </citation>
    <scope>NUCLEOTIDE SEQUENCE [LARGE SCALE GENOMIC DNA]</scope>
    <source>
        <strain evidence="3">CFS-1</strain>
    </source>
</reference>
<dbReference type="Pfam" id="PF07883">
    <property type="entry name" value="Cupin_2"/>
    <property type="match status" value="1"/>
</dbReference>
<dbReference type="PANTHER" id="PTHR43698">
    <property type="entry name" value="RIBD C-TERMINAL DOMAIN CONTAINING PROTEIN"/>
    <property type="match status" value="1"/>
</dbReference>
<dbReference type="Proteomes" id="UP000283254">
    <property type="component" value="Unassembled WGS sequence"/>
</dbReference>
<evidence type="ECO:0000256" key="1">
    <source>
        <dbReference type="SAM" id="SignalP"/>
    </source>
</evidence>